<dbReference type="AlphaFoldDB" id="A0A1L7D3P0"/>
<evidence type="ECO:0000313" key="3">
    <source>
        <dbReference type="EMBL" id="APT92542.1"/>
    </source>
</evidence>
<reference evidence="3 4" key="1">
    <citation type="submission" date="2014-08" db="EMBL/GenBank/DDBJ databases">
        <title>Complete genome sequence of Corynebacterium phocae M408/89/1(T)(=DSM 44612(T)), isolated from the common seal (Phoca vitulina).</title>
        <authorList>
            <person name="Ruckert C."/>
            <person name="Albersmeier A."/>
            <person name="Winkler A."/>
            <person name="Kalinowski J."/>
        </authorList>
    </citation>
    <scope>NUCLEOTIDE SEQUENCE [LARGE SCALE GENOMIC DNA]</scope>
    <source>
        <strain evidence="3 4">M408/89/1</strain>
    </source>
</reference>
<evidence type="ECO:0000259" key="2">
    <source>
        <dbReference type="SMART" id="SM00867"/>
    </source>
</evidence>
<dbReference type="KEGG" id="cpho:CPHO_06165"/>
<feature type="domain" description="Lipid/polyisoprenoid-binding YceI-like" evidence="2">
    <location>
        <begin position="62"/>
        <end position="233"/>
    </location>
</feature>
<protein>
    <recommendedName>
        <fullName evidence="2">Lipid/polyisoprenoid-binding YceI-like domain-containing protein</fullName>
    </recommendedName>
</protein>
<dbReference type="SMART" id="SM00867">
    <property type="entry name" value="YceI"/>
    <property type="match status" value="1"/>
</dbReference>
<gene>
    <name evidence="3" type="ORF">CPHO_06165</name>
</gene>
<dbReference type="Proteomes" id="UP000185491">
    <property type="component" value="Chromosome"/>
</dbReference>
<dbReference type="STRING" id="161895.CPHO_06165"/>
<dbReference type="InterPro" id="IPR036761">
    <property type="entry name" value="TTHA0802/YceI-like_sf"/>
</dbReference>
<dbReference type="PANTHER" id="PTHR34406">
    <property type="entry name" value="PROTEIN YCEI"/>
    <property type="match status" value="1"/>
</dbReference>
<dbReference type="InterPro" id="IPR007372">
    <property type="entry name" value="Lipid/polyisoprenoid-bd_YceI"/>
</dbReference>
<dbReference type="PANTHER" id="PTHR34406:SF1">
    <property type="entry name" value="PROTEIN YCEI"/>
    <property type="match status" value="1"/>
</dbReference>
<evidence type="ECO:0000313" key="4">
    <source>
        <dbReference type="Proteomes" id="UP000185491"/>
    </source>
</evidence>
<dbReference type="RefSeq" id="WP_075734120.1">
    <property type="nucleotide sequence ID" value="NZ_CP009249.1"/>
</dbReference>
<dbReference type="SUPFAM" id="SSF101874">
    <property type="entry name" value="YceI-like"/>
    <property type="match status" value="1"/>
</dbReference>
<organism evidence="3 4">
    <name type="scientific">Corynebacterium phocae</name>
    <dbReference type="NCBI Taxonomy" id="161895"/>
    <lineage>
        <taxon>Bacteria</taxon>
        <taxon>Bacillati</taxon>
        <taxon>Actinomycetota</taxon>
        <taxon>Actinomycetes</taxon>
        <taxon>Mycobacteriales</taxon>
        <taxon>Corynebacteriaceae</taxon>
        <taxon>Corynebacterium</taxon>
    </lineage>
</organism>
<proteinExistence type="inferred from homology"/>
<name>A0A1L7D3P0_9CORY</name>
<evidence type="ECO:0000256" key="1">
    <source>
        <dbReference type="ARBA" id="ARBA00008812"/>
    </source>
</evidence>
<dbReference type="EMBL" id="CP009249">
    <property type="protein sequence ID" value="APT92542.1"/>
    <property type="molecule type" value="Genomic_DNA"/>
</dbReference>
<dbReference type="Gene3D" id="2.40.128.110">
    <property type="entry name" value="Lipid/polyisoprenoid-binding, YceI-like"/>
    <property type="match status" value="1"/>
</dbReference>
<comment type="similarity">
    <text evidence="1">Belongs to the UPF0312 family.</text>
</comment>
<keyword evidence="4" id="KW-1185">Reference proteome</keyword>
<accession>A0A1L7D3P0</accession>
<dbReference type="Pfam" id="PF04264">
    <property type="entry name" value="YceI"/>
    <property type="match status" value="1"/>
</dbReference>
<dbReference type="OrthoDB" id="117810at2"/>
<sequence length="235" mass="25081">MTVKKKNKSRKLVVSLFAVAIVLLTLVAMVPLVISLVVGSGVKTDGVNADKAEPASVDLNGRWKVVQGDARNFTSAGFTFDEILPAEQTTTSGSTNVVSGQATVSQEVLEEASVTVDMTTLTTDKQVRDQNMKSKLFKVDEYPEATFILTEPADLSAVPADGMVGKVTLTGDLTIKGHSERVSSNFDVLRDGDNLIIGGNLGINRTDFGVLTPDFLAAKVSEFGEINVRLTMNKA</sequence>